<dbReference type="Pfam" id="PF02191">
    <property type="entry name" value="OLF"/>
    <property type="match status" value="1"/>
</dbReference>
<dbReference type="InterPro" id="IPR003112">
    <property type="entry name" value="Olfac-like_dom"/>
</dbReference>
<comment type="subcellular location">
    <subcellularLocation>
        <location evidence="1">Secreted</location>
    </subcellularLocation>
</comment>
<evidence type="ECO:0000313" key="7">
    <source>
        <dbReference type="Proteomes" id="UP000515152"/>
    </source>
</evidence>
<dbReference type="GO" id="GO:0009986">
    <property type="term" value="C:cell surface"/>
    <property type="evidence" value="ECO:0007669"/>
    <property type="project" value="TreeGrafter"/>
</dbReference>
<dbReference type="InterPro" id="IPR008160">
    <property type="entry name" value="Collagen"/>
</dbReference>
<feature type="compositionally biased region" description="Basic and acidic residues" evidence="4">
    <location>
        <begin position="288"/>
        <end position="297"/>
    </location>
</feature>
<keyword evidence="5" id="KW-1133">Transmembrane helix</keyword>
<accession>A0A6P3VFK8</accession>
<dbReference type="SUPFAM" id="SSF63829">
    <property type="entry name" value="Calcium-dependent phosphotriesterase"/>
    <property type="match status" value="1"/>
</dbReference>
<evidence type="ECO:0000259" key="6">
    <source>
        <dbReference type="PROSITE" id="PS51132"/>
    </source>
</evidence>
<evidence type="ECO:0000256" key="4">
    <source>
        <dbReference type="SAM" id="MobiDB-lite"/>
    </source>
</evidence>
<reference evidence="8" key="1">
    <citation type="submission" date="2025-08" db="UniProtKB">
        <authorList>
            <consortium name="RefSeq"/>
        </authorList>
    </citation>
    <scope>IDENTIFICATION</scope>
</reference>
<keyword evidence="5" id="KW-0812">Transmembrane</keyword>
<dbReference type="GeneID" id="105889106"/>
<feature type="domain" description="Olfactomedin-like" evidence="6">
    <location>
        <begin position="304"/>
        <end position="548"/>
    </location>
</feature>
<feature type="region of interest" description="Disordered" evidence="4">
    <location>
        <begin position="157"/>
        <end position="271"/>
    </location>
</feature>
<name>A0A6P3VFK8_CLUHA</name>
<keyword evidence="2" id="KW-0964">Secreted</keyword>
<dbReference type="OrthoDB" id="8397025at2759"/>
<evidence type="ECO:0000256" key="3">
    <source>
        <dbReference type="PROSITE-ProRule" id="PRU00446"/>
    </source>
</evidence>
<evidence type="ECO:0000313" key="8">
    <source>
        <dbReference type="RefSeq" id="XP_012670326.2"/>
    </source>
</evidence>
<evidence type="ECO:0000256" key="2">
    <source>
        <dbReference type="ARBA" id="ARBA00022525"/>
    </source>
</evidence>
<dbReference type="CTD" id="342035"/>
<dbReference type="Pfam" id="PF01391">
    <property type="entry name" value="Collagen"/>
    <property type="match status" value="1"/>
</dbReference>
<dbReference type="InterPro" id="IPR050605">
    <property type="entry name" value="Olfactomedin-like_domain"/>
</dbReference>
<evidence type="ECO:0000256" key="1">
    <source>
        <dbReference type="ARBA" id="ARBA00004613"/>
    </source>
</evidence>
<feature type="compositionally biased region" description="Basic and acidic residues" evidence="4">
    <location>
        <begin position="185"/>
        <end position="227"/>
    </location>
</feature>
<sequence length="550" mass="60004">MLTALPDTRRRGSMKLSSHKLPWMVQALLYGTCVLTLVNSGGLFVLLVQQTQLSARLVQAEGRLQEISESSVVEFLSQVRGPEDQEEQYQSSRNKRSQELHHAQEELLHAQELPRGQAIHRAEQQGDMMMMMTYSMVPVKVLLDLCNSTKGVCLTGPPGPPGLPGADGLPGSNGTDGLSGPKGEPGVEGRRGKRGPPGEKGEPGEPGEKGEKGEKGDSGPPGEKEEASNDVILEGPPGPPGPAGPPGPMGPPGPAGPQGPSRNRTHRAHQHVAQKSLGLFHAIPNDSTGKEGTKEKQSAVKKKECFIRALGKPESITKMWSTFGAWMKDTAVPDDERIWVADHFSGRTMRAYKNIAAFQNSSSDSIDVGKFFQGCGHIVHGGSIYYHIAGTVNIAKYELQTKRLHTLSIENALYHNLSYLLHNSKTYFKVASDENSLWLIFASSLDDTIMVAQLDEKTFSVSAYINTSYPRTKAGNAFIACGVLYLTDTKDSRVAYAFDLLKGKPVNVSFDLRSPIGILAMISYMPQEKLLFVWDSSYVKSYRVHFLSDE</sequence>
<organism evidence="7 8">
    <name type="scientific">Clupea harengus</name>
    <name type="common">Atlantic herring</name>
    <dbReference type="NCBI Taxonomy" id="7950"/>
    <lineage>
        <taxon>Eukaryota</taxon>
        <taxon>Metazoa</taxon>
        <taxon>Chordata</taxon>
        <taxon>Craniata</taxon>
        <taxon>Vertebrata</taxon>
        <taxon>Euteleostomi</taxon>
        <taxon>Actinopterygii</taxon>
        <taxon>Neopterygii</taxon>
        <taxon>Teleostei</taxon>
        <taxon>Clupei</taxon>
        <taxon>Clupeiformes</taxon>
        <taxon>Clupeoidei</taxon>
        <taxon>Clupeidae</taxon>
        <taxon>Clupea</taxon>
    </lineage>
</organism>
<evidence type="ECO:0000256" key="5">
    <source>
        <dbReference type="SAM" id="Phobius"/>
    </source>
</evidence>
<dbReference type="AlphaFoldDB" id="A0A6P3VFK8"/>
<keyword evidence="7" id="KW-1185">Reference proteome</keyword>
<proteinExistence type="predicted"/>
<dbReference type="PANTHER" id="PTHR23192">
    <property type="entry name" value="OLFACTOMEDIN-RELATED"/>
    <property type="match status" value="1"/>
</dbReference>
<dbReference type="RefSeq" id="XP_012670326.2">
    <property type="nucleotide sequence ID" value="XM_012814872.2"/>
</dbReference>
<dbReference type="GO" id="GO:0007165">
    <property type="term" value="P:signal transduction"/>
    <property type="evidence" value="ECO:0007669"/>
    <property type="project" value="TreeGrafter"/>
</dbReference>
<dbReference type="SMART" id="SM00284">
    <property type="entry name" value="OLF"/>
    <property type="match status" value="1"/>
</dbReference>
<feature type="compositionally biased region" description="Pro residues" evidence="4">
    <location>
        <begin position="236"/>
        <end position="257"/>
    </location>
</feature>
<feature type="region of interest" description="Disordered" evidence="4">
    <location>
        <begin position="278"/>
        <end position="297"/>
    </location>
</feature>
<dbReference type="PANTHER" id="PTHR23192:SF85">
    <property type="entry name" value="GLIOMEDIN"/>
    <property type="match status" value="1"/>
</dbReference>
<gene>
    <name evidence="8" type="primary">gldn</name>
</gene>
<keyword evidence="5" id="KW-0472">Membrane</keyword>
<dbReference type="PROSITE" id="PS51132">
    <property type="entry name" value="OLF"/>
    <property type="match status" value="1"/>
</dbReference>
<feature type="region of interest" description="Disordered" evidence="4">
    <location>
        <begin position="79"/>
        <end position="100"/>
    </location>
</feature>
<comment type="caution">
    <text evidence="3">Lacks conserved residue(s) required for the propagation of feature annotation.</text>
</comment>
<dbReference type="GO" id="GO:0005615">
    <property type="term" value="C:extracellular space"/>
    <property type="evidence" value="ECO:0007669"/>
    <property type="project" value="TreeGrafter"/>
</dbReference>
<feature type="transmembrane region" description="Helical" evidence="5">
    <location>
        <begin position="21"/>
        <end position="48"/>
    </location>
</feature>
<protein>
    <submittedName>
        <fullName evidence="8">Gliomedin</fullName>
    </submittedName>
</protein>
<dbReference type="Gene3D" id="1.20.5.320">
    <property type="entry name" value="6-Phosphogluconate Dehydrogenase, domain 3"/>
    <property type="match status" value="1"/>
</dbReference>
<dbReference type="KEGG" id="char:105889106"/>
<dbReference type="Proteomes" id="UP000515152">
    <property type="component" value="Chromosome 6"/>
</dbReference>